<sequence>MPTVYWSLTFFFNDVSNLRPCVVIMPFMERYATCGETRKREASWGFICIWLCIYVCIYVCQWGFMDNVVMHFARSGVWCGRVLWGAMEDSGGIYRPVWPGAIGRHGGFRWYIPPHYV</sequence>
<accession>A0A9K3J2T6</accession>
<proteinExistence type="predicted"/>
<keyword evidence="1" id="KW-0812">Transmembrane</keyword>
<organism evidence="2 3">
    <name type="scientific">Helianthus annuus</name>
    <name type="common">Common sunflower</name>
    <dbReference type="NCBI Taxonomy" id="4232"/>
    <lineage>
        <taxon>Eukaryota</taxon>
        <taxon>Viridiplantae</taxon>
        <taxon>Streptophyta</taxon>
        <taxon>Embryophyta</taxon>
        <taxon>Tracheophyta</taxon>
        <taxon>Spermatophyta</taxon>
        <taxon>Magnoliopsida</taxon>
        <taxon>eudicotyledons</taxon>
        <taxon>Gunneridae</taxon>
        <taxon>Pentapetalae</taxon>
        <taxon>asterids</taxon>
        <taxon>campanulids</taxon>
        <taxon>Asterales</taxon>
        <taxon>Asteraceae</taxon>
        <taxon>Asteroideae</taxon>
        <taxon>Heliantheae alliance</taxon>
        <taxon>Heliantheae</taxon>
        <taxon>Helianthus</taxon>
    </lineage>
</organism>
<name>A0A9K3J2T6_HELAN</name>
<protein>
    <submittedName>
        <fullName evidence="2">Uncharacterized protein</fullName>
    </submittedName>
</protein>
<reference evidence="2" key="1">
    <citation type="journal article" date="2017" name="Nature">
        <title>The sunflower genome provides insights into oil metabolism, flowering and Asterid evolution.</title>
        <authorList>
            <person name="Badouin H."/>
            <person name="Gouzy J."/>
            <person name="Grassa C.J."/>
            <person name="Murat F."/>
            <person name="Staton S.E."/>
            <person name="Cottret L."/>
            <person name="Lelandais-Briere C."/>
            <person name="Owens G.L."/>
            <person name="Carrere S."/>
            <person name="Mayjonade B."/>
            <person name="Legrand L."/>
            <person name="Gill N."/>
            <person name="Kane N.C."/>
            <person name="Bowers J.E."/>
            <person name="Hubner S."/>
            <person name="Bellec A."/>
            <person name="Berard A."/>
            <person name="Berges H."/>
            <person name="Blanchet N."/>
            <person name="Boniface M.C."/>
            <person name="Brunel D."/>
            <person name="Catrice O."/>
            <person name="Chaidir N."/>
            <person name="Claudel C."/>
            <person name="Donnadieu C."/>
            <person name="Faraut T."/>
            <person name="Fievet G."/>
            <person name="Helmstetter N."/>
            <person name="King M."/>
            <person name="Knapp S.J."/>
            <person name="Lai Z."/>
            <person name="Le Paslier M.C."/>
            <person name="Lippi Y."/>
            <person name="Lorenzon L."/>
            <person name="Mandel J.R."/>
            <person name="Marage G."/>
            <person name="Marchand G."/>
            <person name="Marquand E."/>
            <person name="Bret-Mestries E."/>
            <person name="Morien E."/>
            <person name="Nambeesan S."/>
            <person name="Nguyen T."/>
            <person name="Pegot-Espagnet P."/>
            <person name="Pouilly N."/>
            <person name="Raftis F."/>
            <person name="Sallet E."/>
            <person name="Schiex T."/>
            <person name="Thomas J."/>
            <person name="Vandecasteele C."/>
            <person name="Vares D."/>
            <person name="Vear F."/>
            <person name="Vautrin S."/>
            <person name="Crespi M."/>
            <person name="Mangin B."/>
            <person name="Burke J.M."/>
            <person name="Salse J."/>
            <person name="Munos S."/>
            <person name="Vincourt P."/>
            <person name="Rieseberg L.H."/>
            <person name="Langlade N.B."/>
        </authorList>
    </citation>
    <scope>NUCLEOTIDE SEQUENCE</scope>
    <source>
        <tissue evidence="2">Leaves</tissue>
    </source>
</reference>
<comment type="caution">
    <text evidence="2">The sequence shown here is derived from an EMBL/GenBank/DDBJ whole genome shotgun (WGS) entry which is preliminary data.</text>
</comment>
<dbReference type="EMBL" id="MNCJ02000320">
    <property type="protein sequence ID" value="KAF5806740.1"/>
    <property type="molecule type" value="Genomic_DNA"/>
</dbReference>
<dbReference type="Proteomes" id="UP000215914">
    <property type="component" value="Unassembled WGS sequence"/>
</dbReference>
<evidence type="ECO:0000313" key="3">
    <source>
        <dbReference type="Proteomes" id="UP000215914"/>
    </source>
</evidence>
<keyword evidence="1" id="KW-1133">Transmembrane helix</keyword>
<reference evidence="2" key="2">
    <citation type="submission" date="2020-06" db="EMBL/GenBank/DDBJ databases">
        <title>Helianthus annuus Genome sequencing and assembly Release 2.</title>
        <authorList>
            <person name="Gouzy J."/>
            <person name="Langlade N."/>
            <person name="Munos S."/>
        </authorList>
    </citation>
    <scope>NUCLEOTIDE SEQUENCE</scope>
    <source>
        <tissue evidence="2">Leaves</tissue>
    </source>
</reference>
<evidence type="ECO:0000313" key="2">
    <source>
        <dbReference type="EMBL" id="KAF5806740.1"/>
    </source>
</evidence>
<feature type="transmembrane region" description="Helical" evidence="1">
    <location>
        <begin position="44"/>
        <end position="64"/>
    </location>
</feature>
<gene>
    <name evidence="2" type="ORF">HanXRQr2_Chr05g0225131</name>
</gene>
<dbReference type="Gramene" id="mRNA:HanXRQr2_Chr05g0225131">
    <property type="protein sequence ID" value="CDS:HanXRQr2_Chr05g0225131.1"/>
    <property type="gene ID" value="HanXRQr2_Chr05g0225131"/>
</dbReference>
<keyword evidence="3" id="KW-1185">Reference proteome</keyword>
<evidence type="ECO:0000256" key="1">
    <source>
        <dbReference type="SAM" id="Phobius"/>
    </source>
</evidence>
<keyword evidence="1" id="KW-0472">Membrane</keyword>
<dbReference type="AlphaFoldDB" id="A0A9K3J2T6"/>